<keyword evidence="6" id="KW-0464">Manganese</keyword>
<evidence type="ECO:0000256" key="4">
    <source>
        <dbReference type="ARBA" id="ARBA00022801"/>
    </source>
</evidence>
<dbReference type="AlphaFoldDB" id="A0A2N5Y5D5"/>
<dbReference type="CDD" id="cd18870">
    <property type="entry name" value="NUDIX_AcylCoAdiphos_Nudt19"/>
    <property type="match status" value="1"/>
</dbReference>
<evidence type="ECO:0000313" key="9">
    <source>
        <dbReference type="Proteomes" id="UP000234845"/>
    </source>
</evidence>
<proteinExistence type="predicted"/>
<accession>A0A2N5Y5D5</accession>
<dbReference type="SUPFAM" id="SSF55811">
    <property type="entry name" value="Nudix"/>
    <property type="match status" value="1"/>
</dbReference>
<dbReference type="InterPro" id="IPR039121">
    <property type="entry name" value="NUDT19"/>
</dbReference>
<dbReference type="GO" id="GO:0016818">
    <property type="term" value="F:hydrolase activity, acting on acid anhydrides, in phosphorus-containing anhydrides"/>
    <property type="evidence" value="ECO:0007669"/>
    <property type="project" value="InterPro"/>
</dbReference>
<sequence length="243" mass="26884">MLRQCQDGIEVFMVVRHQKIDFAGGALVFPGGKVDQADSSAALALNLEGAAPDISNRALEVAAIRESFEECGILLAREGTSGNLVNGSRLEALGHYRQALHQGDLTIAEFLQRENLRLACDQLAHFAHWVTPPFMSRRFDTHFFLARAPQDHLAVHDGTESTDSIWIKPAAAIARAHDGLYDLMFPTHCVLDKLSQYPDIASAFSAAKTSRAVPVTPWIEQREDGTWLCITRDSGYRLIEIKT</sequence>
<evidence type="ECO:0000256" key="6">
    <source>
        <dbReference type="ARBA" id="ARBA00023211"/>
    </source>
</evidence>
<keyword evidence="4 8" id="KW-0378">Hydrolase</keyword>
<comment type="caution">
    <text evidence="8">The sequence shown here is derived from an EMBL/GenBank/DDBJ whole genome shotgun (WGS) entry which is preliminary data.</text>
</comment>
<evidence type="ECO:0000256" key="2">
    <source>
        <dbReference type="ARBA" id="ARBA00001946"/>
    </source>
</evidence>
<evidence type="ECO:0000259" key="7">
    <source>
        <dbReference type="PROSITE" id="PS51462"/>
    </source>
</evidence>
<comment type="cofactor">
    <cofactor evidence="1">
        <name>Mn(2+)</name>
        <dbReference type="ChEBI" id="CHEBI:29035"/>
    </cofactor>
</comment>
<evidence type="ECO:0000256" key="1">
    <source>
        <dbReference type="ARBA" id="ARBA00001936"/>
    </source>
</evidence>
<name>A0A2N5Y5D5_9GAMM</name>
<gene>
    <name evidence="8" type="ORF">CWI75_04405</name>
</gene>
<evidence type="ECO:0000256" key="3">
    <source>
        <dbReference type="ARBA" id="ARBA00022723"/>
    </source>
</evidence>
<keyword evidence="5" id="KW-0460">Magnesium</keyword>
<feature type="domain" description="Nudix hydrolase" evidence="7">
    <location>
        <begin position="1"/>
        <end position="189"/>
    </location>
</feature>
<organism evidence="8 9">
    <name type="scientific">Kineobactrum sediminis</name>
    <dbReference type="NCBI Taxonomy" id="1905677"/>
    <lineage>
        <taxon>Bacteria</taxon>
        <taxon>Pseudomonadati</taxon>
        <taxon>Pseudomonadota</taxon>
        <taxon>Gammaproteobacteria</taxon>
        <taxon>Cellvibrionales</taxon>
        <taxon>Halieaceae</taxon>
        <taxon>Kineobactrum</taxon>
    </lineage>
</organism>
<dbReference type="InterPro" id="IPR015797">
    <property type="entry name" value="NUDIX_hydrolase-like_dom_sf"/>
</dbReference>
<protein>
    <submittedName>
        <fullName evidence="8">NUDIX hydrolase</fullName>
    </submittedName>
</protein>
<keyword evidence="3" id="KW-0479">Metal-binding</keyword>
<dbReference type="PANTHER" id="PTHR12318:SF0">
    <property type="entry name" value="ACYL-COENZYME A DIPHOSPHATASE NUDT19"/>
    <property type="match status" value="1"/>
</dbReference>
<reference evidence="9" key="1">
    <citation type="submission" date="2017-11" db="EMBL/GenBank/DDBJ databases">
        <title>The draft genome sequence of Chromatocurvus sp. F02.</title>
        <authorList>
            <person name="Du Z.-J."/>
            <person name="Chang Y.-Q."/>
        </authorList>
    </citation>
    <scope>NUCLEOTIDE SEQUENCE [LARGE SCALE GENOMIC DNA]</scope>
    <source>
        <strain evidence="9">F02</strain>
    </source>
</reference>
<evidence type="ECO:0000256" key="5">
    <source>
        <dbReference type="ARBA" id="ARBA00022842"/>
    </source>
</evidence>
<keyword evidence="9" id="KW-1185">Reference proteome</keyword>
<dbReference type="InterPro" id="IPR000086">
    <property type="entry name" value="NUDIX_hydrolase_dom"/>
</dbReference>
<comment type="cofactor">
    <cofactor evidence="2">
        <name>Mg(2+)</name>
        <dbReference type="ChEBI" id="CHEBI:18420"/>
    </cofactor>
</comment>
<evidence type="ECO:0000313" key="8">
    <source>
        <dbReference type="EMBL" id="PLW83598.1"/>
    </source>
</evidence>
<dbReference type="Proteomes" id="UP000234845">
    <property type="component" value="Unassembled WGS sequence"/>
</dbReference>
<dbReference type="GO" id="GO:0046872">
    <property type="term" value="F:metal ion binding"/>
    <property type="evidence" value="ECO:0007669"/>
    <property type="project" value="UniProtKB-KW"/>
</dbReference>
<dbReference type="OrthoDB" id="9788263at2"/>
<dbReference type="PROSITE" id="PS51462">
    <property type="entry name" value="NUDIX"/>
    <property type="match status" value="1"/>
</dbReference>
<dbReference type="EMBL" id="PKLZ01000002">
    <property type="protein sequence ID" value="PLW83598.1"/>
    <property type="molecule type" value="Genomic_DNA"/>
</dbReference>
<dbReference type="Gene3D" id="3.90.79.10">
    <property type="entry name" value="Nucleoside Triphosphate Pyrophosphohydrolase"/>
    <property type="match status" value="1"/>
</dbReference>
<dbReference type="PANTHER" id="PTHR12318">
    <property type="entry name" value="TESTOSTERONE-REGULATED PROTEIN RP2"/>
    <property type="match status" value="1"/>
</dbReference>